<keyword evidence="1" id="KW-1133">Transmembrane helix</keyword>
<evidence type="ECO:0000313" key="2">
    <source>
        <dbReference type="EMBL" id="CAL2101015.1"/>
    </source>
</evidence>
<proteinExistence type="predicted"/>
<keyword evidence="3" id="KW-1185">Reference proteome</keyword>
<evidence type="ECO:0000313" key="3">
    <source>
        <dbReference type="Proteomes" id="UP001497527"/>
    </source>
</evidence>
<name>A0ABM9P694_9FLAO</name>
<protein>
    <recommendedName>
        <fullName evidence="4">Sugar transporter</fullName>
    </recommendedName>
</protein>
<dbReference type="RefSeq" id="WP_348718955.1">
    <property type="nucleotide sequence ID" value="NZ_CAXJIO010000001.1"/>
</dbReference>
<dbReference type="EMBL" id="CAXJIO010000001">
    <property type="protein sequence ID" value="CAL2101015.1"/>
    <property type="molecule type" value="Genomic_DNA"/>
</dbReference>
<keyword evidence="1" id="KW-0472">Membrane</keyword>
<keyword evidence="1" id="KW-0812">Transmembrane</keyword>
<sequence>MSSESNKPTTLFWVIGIFALIWNAMGVMAYIGQAYMTNEMLAALPEAERALYENVPAWVTAAFAIAVFGGTLGCIVLLLKKKLAKSLFLVSLIAIIAQMSYNLFMSKATEVYGPGGMVMPIMVIIIGVFLLLYSKKCIEKGWLS</sequence>
<feature type="transmembrane region" description="Helical" evidence="1">
    <location>
        <begin position="86"/>
        <end position="105"/>
    </location>
</feature>
<gene>
    <name evidence="2" type="ORF">T190423A01A_100003</name>
</gene>
<dbReference type="Proteomes" id="UP001497527">
    <property type="component" value="Unassembled WGS sequence"/>
</dbReference>
<feature type="transmembrane region" description="Helical" evidence="1">
    <location>
        <begin position="55"/>
        <end position="79"/>
    </location>
</feature>
<reference evidence="2 3" key="1">
    <citation type="submission" date="2024-05" db="EMBL/GenBank/DDBJ databases">
        <authorList>
            <person name="Duchaud E."/>
        </authorList>
    </citation>
    <scope>NUCLEOTIDE SEQUENCE [LARGE SCALE GENOMIC DNA]</scope>
    <source>
        <strain evidence="2">Ena-SAMPLE-TAB-13-05-2024-13:56:06:370-140308</strain>
    </source>
</reference>
<evidence type="ECO:0008006" key="4">
    <source>
        <dbReference type="Google" id="ProtNLM"/>
    </source>
</evidence>
<organism evidence="2 3">
    <name type="scientific">Tenacibaculum polynesiense</name>
    <dbReference type="NCBI Taxonomy" id="3137857"/>
    <lineage>
        <taxon>Bacteria</taxon>
        <taxon>Pseudomonadati</taxon>
        <taxon>Bacteroidota</taxon>
        <taxon>Flavobacteriia</taxon>
        <taxon>Flavobacteriales</taxon>
        <taxon>Flavobacteriaceae</taxon>
        <taxon>Tenacibaculum</taxon>
    </lineage>
</organism>
<accession>A0ABM9P694</accession>
<feature type="transmembrane region" description="Helical" evidence="1">
    <location>
        <begin position="12"/>
        <end position="35"/>
    </location>
</feature>
<evidence type="ECO:0000256" key="1">
    <source>
        <dbReference type="SAM" id="Phobius"/>
    </source>
</evidence>
<feature type="transmembrane region" description="Helical" evidence="1">
    <location>
        <begin position="111"/>
        <end position="133"/>
    </location>
</feature>
<comment type="caution">
    <text evidence="2">The sequence shown here is derived from an EMBL/GenBank/DDBJ whole genome shotgun (WGS) entry which is preliminary data.</text>
</comment>